<sequence length="225" mass="25675">MIQTSKDMVRIFCDYGLELKECDEFTHYWFTILLALELEYKTSIHTSTNKTPSILEKGWNPRQTQNSLRKNLVIIHPTAASFKQVLGKARKNSVRCMQDSFPYSKEKWDKANSTPDLRMGYLIFVSTTNFNKMEICKDLKQSFTGTFVIKALHEEDGVEVGLSEELGNKNPTFPVSLINPCRCGDSERFPLRNKVSQDIAPVGSSGTKKITKVLKEGKLRTKKVR</sequence>
<comment type="caution">
    <text evidence="1">The sequence shown here is derived from an EMBL/GenBank/DDBJ whole genome shotgun (WGS) entry which is preliminary data.</text>
</comment>
<organism evidence="1 2">
    <name type="scientific">Austropuccinia psidii MF-1</name>
    <dbReference type="NCBI Taxonomy" id="1389203"/>
    <lineage>
        <taxon>Eukaryota</taxon>
        <taxon>Fungi</taxon>
        <taxon>Dikarya</taxon>
        <taxon>Basidiomycota</taxon>
        <taxon>Pucciniomycotina</taxon>
        <taxon>Pucciniomycetes</taxon>
        <taxon>Pucciniales</taxon>
        <taxon>Sphaerophragmiaceae</taxon>
        <taxon>Austropuccinia</taxon>
    </lineage>
</organism>
<keyword evidence="2" id="KW-1185">Reference proteome</keyword>
<reference evidence="1" key="1">
    <citation type="submission" date="2021-03" db="EMBL/GenBank/DDBJ databases">
        <title>Draft genome sequence of rust myrtle Austropuccinia psidii MF-1, a brazilian biotype.</title>
        <authorList>
            <person name="Quecine M.C."/>
            <person name="Pachon D.M.R."/>
            <person name="Bonatelli M.L."/>
            <person name="Correr F.H."/>
            <person name="Franceschini L.M."/>
            <person name="Leite T.F."/>
            <person name="Margarido G.R.A."/>
            <person name="Almeida C.A."/>
            <person name="Ferrarezi J.A."/>
            <person name="Labate C.A."/>
        </authorList>
    </citation>
    <scope>NUCLEOTIDE SEQUENCE</scope>
    <source>
        <strain evidence="1">MF-1</strain>
    </source>
</reference>
<dbReference type="Proteomes" id="UP000765509">
    <property type="component" value="Unassembled WGS sequence"/>
</dbReference>
<evidence type="ECO:0000313" key="1">
    <source>
        <dbReference type="EMBL" id="MBW0590569.1"/>
    </source>
</evidence>
<dbReference type="EMBL" id="AVOT02139084">
    <property type="protein sequence ID" value="MBW0590569.1"/>
    <property type="molecule type" value="Genomic_DNA"/>
</dbReference>
<protein>
    <submittedName>
        <fullName evidence="1">Uncharacterized protein</fullName>
    </submittedName>
</protein>
<dbReference type="OrthoDB" id="3158924at2759"/>
<gene>
    <name evidence="1" type="ORF">O181_130284</name>
</gene>
<proteinExistence type="predicted"/>
<name>A0A9Q3Q9Y1_9BASI</name>
<dbReference type="AlphaFoldDB" id="A0A9Q3Q9Y1"/>
<evidence type="ECO:0000313" key="2">
    <source>
        <dbReference type="Proteomes" id="UP000765509"/>
    </source>
</evidence>
<accession>A0A9Q3Q9Y1</accession>